<evidence type="ECO:0000313" key="7">
    <source>
        <dbReference type="Proteomes" id="UP000199093"/>
    </source>
</evidence>
<dbReference type="GO" id="GO:0003677">
    <property type="term" value="F:DNA binding"/>
    <property type="evidence" value="ECO:0007669"/>
    <property type="project" value="UniProtKB-KW"/>
</dbReference>
<dbReference type="Pfam" id="PF00126">
    <property type="entry name" value="HTH_1"/>
    <property type="match status" value="1"/>
</dbReference>
<dbReference type="CDD" id="cd08422">
    <property type="entry name" value="PBP2_CrgA_like"/>
    <property type="match status" value="1"/>
</dbReference>
<dbReference type="InterPro" id="IPR058163">
    <property type="entry name" value="LysR-type_TF_proteobact-type"/>
</dbReference>
<protein>
    <submittedName>
        <fullName evidence="6">DNA-binding transcriptional regulator, LysR family</fullName>
    </submittedName>
</protein>
<accession>A0A1G8R8P8</accession>
<evidence type="ECO:0000259" key="5">
    <source>
        <dbReference type="PROSITE" id="PS50931"/>
    </source>
</evidence>
<evidence type="ECO:0000256" key="2">
    <source>
        <dbReference type="ARBA" id="ARBA00023015"/>
    </source>
</evidence>
<dbReference type="STRING" id="555512.SAMN04487993_101938"/>
<gene>
    <name evidence="6" type="ORF">SAMN04487993_101938</name>
</gene>
<sequence>MEQIGLERLTGLIAFARTASLGSYSAAARSLSVSPSAVSKSVRRLEDQLGIALFTRTTRSIALTTEGQELHQRALRLIEAAEDIEQTASSLRSEPVGRLRIAAPLPIGIHVIAPALPRFRAQYPNVVLDLRLSDRFVDLVEEGVDLAVRIGELAESRLLSRKLAVQTLCCFASPDYLAARGEPRRPADLEAHETVALRYQSSGMLMPWPFRTSDRTTEILPEAAITVDASDALIQALLAGAGIGMTSTLLAAPHVARGTLVPVLGAFAVERSAITAIWPESRRSTPSVRAFLDFLQAEFRNYALRPEPPVRTPTEPEAQQH</sequence>
<dbReference type="OrthoDB" id="9813056at2"/>
<dbReference type="PRINTS" id="PR00039">
    <property type="entry name" value="HTHLYSR"/>
</dbReference>
<keyword evidence="3 6" id="KW-0238">DNA-binding</keyword>
<dbReference type="Proteomes" id="UP000199093">
    <property type="component" value="Unassembled WGS sequence"/>
</dbReference>
<dbReference type="SUPFAM" id="SSF46785">
    <property type="entry name" value="Winged helix' DNA-binding domain"/>
    <property type="match status" value="1"/>
</dbReference>
<dbReference type="AlphaFoldDB" id="A0A1G8R8P8"/>
<keyword evidence="2" id="KW-0805">Transcription regulation</keyword>
<dbReference type="PANTHER" id="PTHR30537:SF5">
    <property type="entry name" value="HTH-TYPE TRANSCRIPTIONAL ACTIVATOR TTDR-RELATED"/>
    <property type="match status" value="1"/>
</dbReference>
<dbReference type="InterPro" id="IPR036388">
    <property type="entry name" value="WH-like_DNA-bd_sf"/>
</dbReference>
<keyword evidence="7" id="KW-1185">Reference proteome</keyword>
<dbReference type="PROSITE" id="PS50931">
    <property type="entry name" value="HTH_LYSR"/>
    <property type="match status" value="1"/>
</dbReference>
<dbReference type="Gene3D" id="1.10.10.10">
    <property type="entry name" value="Winged helix-like DNA-binding domain superfamily/Winged helix DNA-binding domain"/>
    <property type="match status" value="1"/>
</dbReference>
<evidence type="ECO:0000256" key="3">
    <source>
        <dbReference type="ARBA" id="ARBA00023125"/>
    </source>
</evidence>
<dbReference type="InterPro" id="IPR005119">
    <property type="entry name" value="LysR_subst-bd"/>
</dbReference>
<dbReference type="Gene3D" id="3.40.190.290">
    <property type="match status" value="1"/>
</dbReference>
<dbReference type="PANTHER" id="PTHR30537">
    <property type="entry name" value="HTH-TYPE TRANSCRIPTIONAL REGULATOR"/>
    <property type="match status" value="1"/>
</dbReference>
<evidence type="ECO:0000256" key="1">
    <source>
        <dbReference type="ARBA" id="ARBA00009437"/>
    </source>
</evidence>
<name>A0A1G8R8P8_9RHOB</name>
<dbReference type="FunFam" id="1.10.10.10:FF:000001">
    <property type="entry name" value="LysR family transcriptional regulator"/>
    <property type="match status" value="1"/>
</dbReference>
<dbReference type="InterPro" id="IPR000847">
    <property type="entry name" value="LysR_HTH_N"/>
</dbReference>
<organism evidence="6 7">
    <name type="scientific">Salipiger marinus</name>
    <dbReference type="NCBI Taxonomy" id="555512"/>
    <lineage>
        <taxon>Bacteria</taxon>
        <taxon>Pseudomonadati</taxon>
        <taxon>Pseudomonadota</taxon>
        <taxon>Alphaproteobacteria</taxon>
        <taxon>Rhodobacterales</taxon>
        <taxon>Roseobacteraceae</taxon>
        <taxon>Salipiger</taxon>
    </lineage>
</organism>
<evidence type="ECO:0000313" key="6">
    <source>
        <dbReference type="EMBL" id="SDJ13414.1"/>
    </source>
</evidence>
<dbReference type="RefSeq" id="WP_089849901.1">
    <property type="nucleotide sequence ID" value="NZ_FNEJ01000019.1"/>
</dbReference>
<proteinExistence type="inferred from homology"/>
<dbReference type="EMBL" id="FNEJ01000019">
    <property type="protein sequence ID" value="SDJ13414.1"/>
    <property type="molecule type" value="Genomic_DNA"/>
</dbReference>
<evidence type="ECO:0000256" key="4">
    <source>
        <dbReference type="ARBA" id="ARBA00023163"/>
    </source>
</evidence>
<feature type="domain" description="HTH lysR-type" evidence="5">
    <location>
        <begin position="7"/>
        <end position="64"/>
    </location>
</feature>
<comment type="similarity">
    <text evidence="1">Belongs to the LysR transcriptional regulatory family.</text>
</comment>
<dbReference type="InterPro" id="IPR036390">
    <property type="entry name" value="WH_DNA-bd_sf"/>
</dbReference>
<dbReference type="SUPFAM" id="SSF53850">
    <property type="entry name" value="Periplasmic binding protein-like II"/>
    <property type="match status" value="1"/>
</dbReference>
<keyword evidence="4" id="KW-0804">Transcription</keyword>
<reference evidence="6 7" key="1">
    <citation type="submission" date="2016-10" db="EMBL/GenBank/DDBJ databases">
        <authorList>
            <person name="de Groot N.N."/>
        </authorList>
    </citation>
    <scope>NUCLEOTIDE SEQUENCE [LARGE SCALE GENOMIC DNA]</scope>
    <source>
        <strain evidence="6 7">DSM 26424</strain>
    </source>
</reference>
<dbReference type="Pfam" id="PF03466">
    <property type="entry name" value="LysR_substrate"/>
    <property type="match status" value="1"/>
</dbReference>
<dbReference type="GO" id="GO:0003700">
    <property type="term" value="F:DNA-binding transcription factor activity"/>
    <property type="evidence" value="ECO:0007669"/>
    <property type="project" value="InterPro"/>
</dbReference>